<evidence type="ECO:0000256" key="2">
    <source>
        <dbReference type="ARBA" id="ARBA00007927"/>
    </source>
</evidence>
<dbReference type="Gene3D" id="2.30.30.100">
    <property type="match status" value="1"/>
</dbReference>
<reference evidence="12 13" key="1">
    <citation type="submission" date="2016-10" db="EMBL/GenBank/DDBJ databases">
        <title>Reductive evolution of mitochondrial metabolism and differential evolution of invasion-related proteins in Cryptosporidium.</title>
        <authorList>
            <person name="Liu S."/>
            <person name="Roellig D.M."/>
            <person name="Guo Y."/>
            <person name="Li N."/>
            <person name="Frace M.A."/>
            <person name="Tang K."/>
            <person name="Zhang L."/>
            <person name="Feng Y."/>
            <person name="Xiao L."/>
        </authorList>
    </citation>
    <scope>NUCLEOTIDE SEQUENCE [LARGE SCALE GENOMIC DNA]</scope>
    <source>
        <strain evidence="12">30847</strain>
    </source>
</reference>
<evidence type="ECO:0000256" key="8">
    <source>
        <dbReference type="ARBA" id="ARBA00023274"/>
    </source>
</evidence>
<keyword evidence="13" id="KW-1185">Reference proteome</keyword>
<organism evidence="12 13">
    <name type="scientific">Cryptosporidium andersoni</name>
    <dbReference type="NCBI Taxonomy" id="117008"/>
    <lineage>
        <taxon>Eukaryota</taxon>
        <taxon>Sar</taxon>
        <taxon>Alveolata</taxon>
        <taxon>Apicomplexa</taxon>
        <taxon>Conoidasida</taxon>
        <taxon>Coccidia</taxon>
        <taxon>Eucoccidiorida</taxon>
        <taxon>Eimeriorina</taxon>
        <taxon>Cryptosporidiidae</taxon>
        <taxon>Cryptosporidium</taxon>
    </lineage>
</organism>
<dbReference type="GO" id="GO:0000398">
    <property type="term" value="P:mRNA splicing, via spliceosome"/>
    <property type="evidence" value="ECO:0007669"/>
    <property type="project" value="InterPro"/>
</dbReference>
<dbReference type="InterPro" id="IPR010920">
    <property type="entry name" value="LSM_dom_sf"/>
</dbReference>
<evidence type="ECO:0000256" key="5">
    <source>
        <dbReference type="ARBA" id="ARBA00022884"/>
    </source>
</evidence>
<evidence type="ECO:0000256" key="10">
    <source>
        <dbReference type="PIRNR" id="PIRNR006609"/>
    </source>
</evidence>
<dbReference type="GO" id="GO:0005685">
    <property type="term" value="C:U1 snRNP"/>
    <property type="evidence" value="ECO:0007669"/>
    <property type="project" value="TreeGrafter"/>
</dbReference>
<gene>
    <name evidence="12" type="ORF">cand_026040</name>
</gene>
<evidence type="ECO:0000256" key="6">
    <source>
        <dbReference type="ARBA" id="ARBA00023187"/>
    </source>
</evidence>
<dbReference type="InterPro" id="IPR034100">
    <property type="entry name" value="Sm_F"/>
</dbReference>
<dbReference type="GO" id="GO:0071013">
    <property type="term" value="C:catalytic step 2 spliceosome"/>
    <property type="evidence" value="ECO:0007669"/>
    <property type="project" value="TreeGrafter"/>
</dbReference>
<dbReference type="InterPro" id="IPR001163">
    <property type="entry name" value="Sm_dom_euk/arc"/>
</dbReference>
<feature type="domain" description="Sm" evidence="11">
    <location>
        <begin position="8"/>
        <end position="81"/>
    </location>
</feature>
<dbReference type="InterPro" id="IPR016487">
    <property type="entry name" value="Lsm6/sSmF"/>
</dbReference>
<comment type="caution">
    <text evidence="12">The sequence shown here is derived from an EMBL/GenBank/DDBJ whole genome shotgun (WGS) entry which is preliminary data.</text>
</comment>
<comment type="subcellular location">
    <subcellularLocation>
        <location evidence="1 10">Nucleus</location>
    </subcellularLocation>
</comment>
<dbReference type="EMBL" id="LRBS01000124">
    <property type="protein sequence ID" value="OII71188.1"/>
    <property type="molecule type" value="Genomic_DNA"/>
</dbReference>
<dbReference type="Proteomes" id="UP000186804">
    <property type="component" value="Unassembled WGS sequence"/>
</dbReference>
<accession>A0A1J4MDS9</accession>
<dbReference type="VEuPathDB" id="CryptoDB:cand_026040"/>
<protein>
    <recommendedName>
        <fullName evidence="9">Sm protein F</fullName>
    </recommendedName>
</protein>
<sequence>MSGLVAVNPKPFLTGLIEKTVIVRLKWGNIEYKGTLESYDDYMNFLLRDCEEWIDGAVKGTLGTVFIRCNNILYIREKDSLKVENNEVKMVD</sequence>
<dbReference type="SMART" id="SM00651">
    <property type="entry name" value="Sm"/>
    <property type="match status" value="1"/>
</dbReference>
<proteinExistence type="inferred from homology"/>
<keyword evidence="5 10" id="KW-0694">RNA-binding</keyword>
<dbReference type="GO" id="GO:0003723">
    <property type="term" value="F:RNA binding"/>
    <property type="evidence" value="ECO:0007669"/>
    <property type="project" value="UniProtKB-UniRule"/>
</dbReference>
<dbReference type="Pfam" id="PF01423">
    <property type="entry name" value="LSM"/>
    <property type="match status" value="1"/>
</dbReference>
<keyword evidence="8 10" id="KW-0687">Ribonucleoprotein</keyword>
<dbReference type="GeneID" id="92366788"/>
<evidence type="ECO:0000256" key="7">
    <source>
        <dbReference type="ARBA" id="ARBA00023242"/>
    </source>
</evidence>
<comment type="similarity">
    <text evidence="2 10">Belongs to the snRNP Sm proteins family. SmF/LSm6 subfamily.</text>
</comment>
<dbReference type="PANTHER" id="PTHR11021">
    <property type="entry name" value="SMALL NUCLEAR RIBONUCLEOPROTEIN F SNRNP-F"/>
    <property type="match status" value="1"/>
</dbReference>
<dbReference type="GO" id="GO:0034715">
    <property type="term" value="C:pICln-Sm protein complex"/>
    <property type="evidence" value="ECO:0007669"/>
    <property type="project" value="TreeGrafter"/>
</dbReference>
<keyword evidence="6 10" id="KW-0508">mRNA splicing</keyword>
<keyword evidence="4 10" id="KW-0747">Spliceosome</keyword>
<dbReference type="InterPro" id="IPR047575">
    <property type="entry name" value="Sm"/>
</dbReference>
<dbReference type="SUPFAM" id="SSF50182">
    <property type="entry name" value="Sm-like ribonucleoproteins"/>
    <property type="match status" value="1"/>
</dbReference>
<keyword evidence="7 10" id="KW-0539">Nucleus</keyword>
<evidence type="ECO:0000256" key="1">
    <source>
        <dbReference type="ARBA" id="ARBA00004123"/>
    </source>
</evidence>
<evidence type="ECO:0000313" key="12">
    <source>
        <dbReference type="EMBL" id="OII71188.1"/>
    </source>
</evidence>
<dbReference type="PANTHER" id="PTHR11021:SF0">
    <property type="entry name" value="SMALL NUCLEAR RIBONUCLEOPROTEIN F"/>
    <property type="match status" value="1"/>
</dbReference>
<dbReference type="AlphaFoldDB" id="A0A1J4MDS9"/>
<evidence type="ECO:0000256" key="3">
    <source>
        <dbReference type="ARBA" id="ARBA00022664"/>
    </source>
</evidence>
<dbReference type="PROSITE" id="PS52002">
    <property type="entry name" value="SM"/>
    <property type="match status" value="1"/>
</dbReference>
<dbReference type="PIRSF" id="PIRSF006609">
    <property type="entry name" value="snRNP_SmF"/>
    <property type="match status" value="1"/>
</dbReference>
<keyword evidence="3 10" id="KW-0507">mRNA processing</keyword>
<evidence type="ECO:0000256" key="4">
    <source>
        <dbReference type="ARBA" id="ARBA00022728"/>
    </source>
</evidence>
<evidence type="ECO:0000259" key="11">
    <source>
        <dbReference type="PROSITE" id="PS52002"/>
    </source>
</evidence>
<dbReference type="CDD" id="cd01722">
    <property type="entry name" value="Sm_F"/>
    <property type="match status" value="1"/>
</dbReference>
<evidence type="ECO:0000313" key="13">
    <source>
        <dbReference type="Proteomes" id="UP000186804"/>
    </source>
</evidence>
<evidence type="ECO:0000256" key="9">
    <source>
        <dbReference type="ARBA" id="ARBA00030144"/>
    </source>
</evidence>
<name>A0A1J4MDS9_9CRYT</name>
<dbReference type="OrthoDB" id="409625at2759"/>
<dbReference type="RefSeq" id="XP_067066556.1">
    <property type="nucleotide sequence ID" value="XM_067212833.1"/>
</dbReference>